<feature type="compositionally biased region" description="Basic and acidic residues" evidence="1">
    <location>
        <begin position="32"/>
        <end position="44"/>
    </location>
</feature>
<comment type="caution">
    <text evidence="2">The sequence shown here is derived from an EMBL/GenBank/DDBJ whole genome shotgun (WGS) entry which is preliminary data.</text>
</comment>
<sequence>MGALIEPLPFRYDCNDDYDTTVSSGTQGQENKQAKEAIQDDGQRRTPEHCVPCVVEHYPVGIWLMVGANTWEDDRLQHAEMQRWLVSMPTMRTRGVRQ</sequence>
<gene>
    <name evidence="2" type="ORF">TNCV_4702061</name>
</gene>
<dbReference type="Proteomes" id="UP000887159">
    <property type="component" value="Unassembled WGS sequence"/>
</dbReference>
<organism evidence="2 3">
    <name type="scientific">Trichonephila clavipes</name>
    <name type="common">Golden silk orbweaver</name>
    <name type="synonym">Nephila clavipes</name>
    <dbReference type="NCBI Taxonomy" id="2585209"/>
    <lineage>
        <taxon>Eukaryota</taxon>
        <taxon>Metazoa</taxon>
        <taxon>Ecdysozoa</taxon>
        <taxon>Arthropoda</taxon>
        <taxon>Chelicerata</taxon>
        <taxon>Arachnida</taxon>
        <taxon>Araneae</taxon>
        <taxon>Araneomorphae</taxon>
        <taxon>Entelegynae</taxon>
        <taxon>Araneoidea</taxon>
        <taxon>Nephilidae</taxon>
        <taxon>Trichonephila</taxon>
    </lineage>
</organism>
<keyword evidence="3" id="KW-1185">Reference proteome</keyword>
<proteinExistence type="predicted"/>
<reference evidence="2" key="1">
    <citation type="submission" date="2020-08" db="EMBL/GenBank/DDBJ databases">
        <title>Multicomponent nature underlies the extraordinary mechanical properties of spider dragline silk.</title>
        <authorList>
            <person name="Kono N."/>
            <person name="Nakamura H."/>
            <person name="Mori M."/>
            <person name="Yoshida Y."/>
            <person name="Ohtoshi R."/>
            <person name="Malay A.D."/>
            <person name="Moran D.A.P."/>
            <person name="Tomita M."/>
            <person name="Numata K."/>
            <person name="Arakawa K."/>
        </authorList>
    </citation>
    <scope>NUCLEOTIDE SEQUENCE</scope>
</reference>
<feature type="region of interest" description="Disordered" evidence="1">
    <location>
        <begin position="19"/>
        <end position="44"/>
    </location>
</feature>
<dbReference type="EMBL" id="BMAU01021427">
    <property type="protein sequence ID" value="GFY34725.1"/>
    <property type="molecule type" value="Genomic_DNA"/>
</dbReference>
<dbReference type="AlphaFoldDB" id="A0A8X7BKM3"/>
<evidence type="ECO:0000313" key="3">
    <source>
        <dbReference type="Proteomes" id="UP000887159"/>
    </source>
</evidence>
<accession>A0A8X7BKM3</accession>
<evidence type="ECO:0000256" key="1">
    <source>
        <dbReference type="SAM" id="MobiDB-lite"/>
    </source>
</evidence>
<name>A0A8X7BKM3_TRICX</name>
<protein>
    <submittedName>
        <fullName evidence="2">Uncharacterized protein</fullName>
    </submittedName>
</protein>
<feature type="compositionally biased region" description="Polar residues" evidence="1">
    <location>
        <begin position="20"/>
        <end position="31"/>
    </location>
</feature>
<evidence type="ECO:0000313" key="2">
    <source>
        <dbReference type="EMBL" id="GFY34725.1"/>
    </source>
</evidence>